<dbReference type="Proteomes" id="UP001629244">
    <property type="component" value="Unassembled WGS sequence"/>
</dbReference>
<dbReference type="RefSeq" id="WP_408077666.1">
    <property type="nucleotide sequence ID" value="NZ_JBELQC010000001.1"/>
</dbReference>
<reference evidence="2 3" key="1">
    <citation type="submission" date="2024-06" db="EMBL/GenBank/DDBJ databases">
        <authorList>
            <person name="Kaempfer P."/>
            <person name="Viver T."/>
        </authorList>
    </citation>
    <scope>NUCLEOTIDE SEQUENCE [LARGE SCALE GENOMIC DNA]</scope>
    <source>
        <strain evidence="2 3">ST-64</strain>
    </source>
</reference>
<protein>
    <recommendedName>
        <fullName evidence="4">Energy transducer TonB</fullName>
    </recommendedName>
</protein>
<evidence type="ECO:0000313" key="3">
    <source>
        <dbReference type="Proteomes" id="UP001629244"/>
    </source>
</evidence>
<dbReference type="SUPFAM" id="SSF74653">
    <property type="entry name" value="TolA/TonB C-terminal domain"/>
    <property type="match status" value="1"/>
</dbReference>
<sequence length="160" mass="16582">MIALAVLMLAAQQAAPAVEDVEEVVVTARVGRVALIFDRAPDGKLVNCRVFVSSGTKRVDDQACTSLPDCLTSTAGREYCGGTGSGLTAVAPKLMPTPEPKFGLGKLLTPEPPKTPAVGPVVTGKEDEDPNRLGKLPPPPKDESGTPAITLGPMPKTDPK</sequence>
<keyword evidence="3" id="KW-1185">Reference proteome</keyword>
<gene>
    <name evidence="2" type="ORF">ABS767_07175</name>
</gene>
<proteinExistence type="predicted"/>
<feature type="region of interest" description="Disordered" evidence="1">
    <location>
        <begin position="98"/>
        <end position="160"/>
    </location>
</feature>
<name>A0ABW8YNG9_9SPHN</name>
<dbReference type="EMBL" id="JBELQC010000001">
    <property type="protein sequence ID" value="MFL9840735.1"/>
    <property type="molecule type" value="Genomic_DNA"/>
</dbReference>
<evidence type="ECO:0000256" key="1">
    <source>
        <dbReference type="SAM" id="MobiDB-lite"/>
    </source>
</evidence>
<organism evidence="2 3">
    <name type="scientific">Sphingomonas plantiphila</name>
    <dbReference type="NCBI Taxonomy" id="3163295"/>
    <lineage>
        <taxon>Bacteria</taxon>
        <taxon>Pseudomonadati</taxon>
        <taxon>Pseudomonadota</taxon>
        <taxon>Alphaproteobacteria</taxon>
        <taxon>Sphingomonadales</taxon>
        <taxon>Sphingomonadaceae</taxon>
        <taxon>Sphingomonas</taxon>
    </lineage>
</organism>
<evidence type="ECO:0000313" key="2">
    <source>
        <dbReference type="EMBL" id="MFL9840735.1"/>
    </source>
</evidence>
<evidence type="ECO:0008006" key="4">
    <source>
        <dbReference type="Google" id="ProtNLM"/>
    </source>
</evidence>
<comment type="caution">
    <text evidence="2">The sequence shown here is derived from an EMBL/GenBank/DDBJ whole genome shotgun (WGS) entry which is preliminary data.</text>
</comment>
<accession>A0ABW8YNG9</accession>